<feature type="transmembrane region" description="Helical" evidence="5">
    <location>
        <begin position="212"/>
        <end position="230"/>
    </location>
</feature>
<dbReference type="InterPro" id="IPR002645">
    <property type="entry name" value="STAS_dom"/>
</dbReference>
<feature type="transmembrane region" description="Helical" evidence="5">
    <location>
        <begin position="26"/>
        <end position="47"/>
    </location>
</feature>
<evidence type="ECO:0000256" key="1">
    <source>
        <dbReference type="ARBA" id="ARBA00004141"/>
    </source>
</evidence>
<evidence type="ECO:0000313" key="8">
    <source>
        <dbReference type="Proteomes" id="UP001626536"/>
    </source>
</evidence>
<dbReference type="Gene3D" id="3.30.750.24">
    <property type="entry name" value="STAS domain"/>
    <property type="match status" value="1"/>
</dbReference>
<dbReference type="InterPro" id="IPR036513">
    <property type="entry name" value="STAS_dom_sf"/>
</dbReference>
<keyword evidence="8" id="KW-1185">Reference proteome</keyword>
<evidence type="ECO:0000256" key="4">
    <source>
        <dbReference type="ARBA" id="ARBA00023136"/>
    </source>
</evidence>
<dbReference type="InterPro" id="IPR001902">
    <property type="entry name" value="SLC26A/SulP_fam"/>
</dbReference>
<feature type="transmembrane region" description="Helical" evidence="5">
    <location>
        <begin position="396"/>
        <end position="427"/>
    </location>
</feature>
<reference evidence="7 8" key="1">
    <citation type="submission" date="2023-10" db="EMBL/GenBank/DDBJ databases">
        <title>Novel methanotroph of the genus Methylocapsa from a subarctic wetland.</title>
        <authorList>
            <person name="Belova S.E."/>
            <person name="Oshkin I.Y."/>
            <person name="Miroshnikov K."/>
            <person name="Dedysh S.N."/>
        </authorList>
    </citation>
    <scope>NUCLEOTIDE SEQUENCE [LARGE SCALE GENOMIC DNA]</scope>
    <source>
        <strain evidence="7 8">RX1</strain>
    </source>
</reference>
<evidence type="ECO:0000313" key="7">
    <source>
        <dbReference type="EMBL" id="WOJ89016.1"/>
    </source>
</evidence>
<evidence type="ECO:0000256" key="3">
    <source>
        <dbReference type="ARBA" id="ARBA00022989"/>
    </source>
</evidence>
<comment type="subcellular location">
    <subcellularLocation>
        <location evidence="1">Membrane</location>
        <topology evidence="1">Multi-pass membrane protein</topology>
    </subcellularLocation>
</comment>
<dbReference type="PANTHER" id="PTHR11814">
    <property type="entry name" value="SULFATE TRANSPORTER"/>
    <property type="match status" value="1"/>
</dbReference>
<feature type="transmembrane region" description="Helical" evidence="5">
    <location>
        <begin position="182"/>
        <end position="200"/>
    </location>
</feature>
<feature type="transmembrane region" description="Helical" evidence="5">
    <location>
        <begin position="105"/>
        <end position="122"/>
    </location>
</feature>
<organism evidence="7 8">
    <name type="scientific">Methylocapsa polymorpha</name>
    <dbReference type="NCBI Taxonomy" id="3080828"/>
    <lineage>
        <taxon>Bacteria</taxon>
        <taxon>Pseudomonadati</taxon>
        <taxon>Pseudomonadota</taxon>
        <taxon>Alphaproteobacteria</taxon>
        <taxon>Hyphomicrobiales</taxon>
        <taxon>Beijerinckiaceae</taxon>
        <taxon>Methylocapsa</taxon>
    </lineage>
</organism>
<sequence>MLAPSATGRFAGLNLNYRWSEARKDLLAGLTVAAISLPQGMAYALLAGVDPRFGLYSAIVVTAIASIFGSSSHLINGPTSAISLVVFSALAFFDPDARIEAAEAMFLLGVMVGSIQIFIAVFRLGDLTRYISESVILGFMVGASLLLGIGQIANLLGVRERGTGHQDILHRLWLTLTQGDPFNIKAIGVSAATIALALLLRRLVRAFKLPQMDMLAVLVIVAGAVFLLGWTQPDESGKTAIAIAGSVPASLPSPHIPEIKFSWIAELSSSALAIAFLGLLEALAIAKSIASHTRQPLDYNRQCLAEGIANLIGGFFRCLPGSGSLSRSAINFQAGAATRMSGIITALAVAAAVLILAPLTRFIPRAALAGLLVITAARLIDAPRLRYAFRASNYDAWLVLITALTAIFIGVEYSILVGVGLSILLFVPRASKLKAAELVVSPERVVRERLPTDPPCTATILFDLEGELFFGAAPELDRYLDDLRRRAIAQGIRHIVLRLKRVRNPDAVGLERLEHFLRDADKLGITVLLAGVRPDLLAAIRSLHFKDWYPADYIFPEEGDDVDSATLKAVRRAYELLGEANVCEHCRQADTTENREVSLYYLV</sequence>
<keyword evidence="2 5" id="KW-0812">Transmembrane</keyword>
<feature type="transmembrane region" description="Helical" evidence="5">
    <location>
        <begin position="336"/>
        <end position="356"/>
    </location>
</feature>
<feature type="transmembrane region" description="Helical" evidence="5">
    <location>
        <begin position="362"/>
        <end position="380"/>
    </location>
</feature>
<dbReference type="RefSeq" id="WP_407338456.1">
    <property type="nucleotide sequence ID" value="NZ_CP136862.1"/>
</dbReference>
<accession>A0ABZ0HQC6</accession>
<dbReference type="Pfam" id="PF00916">
    <property type="entry name" value="Sulfate_transp"/>
    <property type="match status" value="1"/>
</dbReference>
<feature type="transmembrane region" description="Helical" evidence="5">
    <location>
        <begin position="134"/>
        <end position="153"/>
    </location>
</feature>
<dbReference type="SUPFAM" id="SSF52091">
    <property type="entry name" value="SpoIIaa-like"/>
    <property type="match status" value="1"/>
</dbReference>
<feature type="transmembrane region" description="Helical" evidence="5">
    <location>
        <begin position="261"/>
        <end position="286"/>
    </location>
</feature>
<feature type="domain" description="STAS" evidence="6">
    <location>
        <begin position="460"/>
        <end position="565"/>
    </location>
</feature>
<feature type="transmembrane region" description="Helical" evidence="5">
    <location>
        <begin position="53"/>
        <end position="69"/>
    </location>
</feature>
<dbReference type="CDD" id="cd07042">
    <property type="entry name" value="STAS_SulP_like_sulfate_transporter"/>
    <property type="match status" value="1"/>
</dbReference>
<dbReference type="Proteomes" id="UP001626536">
    <property type="component" value="Chromosome"/>
</dbReference>
<name>A0ABZ0HQC6_9HYPH</name>
<keyword evidence="3 5" id="KW-1133">Transmembrane helix</keyword>
<keyword evidence="4 5" id="KW-0472">Membrane</keyword>
<dbReference type="InterPro" id="IPR011547">
    <property type="entry name" value="SLC26A/SulP_dom"/>
</dbReference>
<evidence type="ECO:0000256" key="5">
    <source>
        <dbReference type="SAM" id="Phobius"/>
    </source>
</evidence>
<evidence type="ECO:0000256" key="2">
    <source>
        <dbReference type="ARBA" id="ARBA00022692"/>
    </source>
</evidence>
<dbReference type="Pfam" id="PF01740">
    <property type="entry name" value="STAS"/>
    <property type="match status" value="1"/>
</dbReference>
<protein>
    <submittedName>
        <fullName evidence="7">SulP family inorganic anion transporter</fullName>
    </submittedName>
</protein>
<dbReference type="EMBL" id="CP136862">
    <property type="protein sequence ID" value="WOJ89016.1"/>
    <property type="molecule type" value="Genomic_DNA"/>
</dbReference>
<gene>
    <name evidence="7" type="ORF">RZS28_14560</name>
</gene>
<dbReference type="PROSITE" id="PS50801">
    <property type="entry name" value="STAS"/>
    <property type="match status" value="1"/>
</dbReference>
<evidence type="ECO:0000259" key="6">
    <source>
        <dbReference type="PROSITE" id="PS50801"/>
    </source>
</evidence>
<proteinExistence type="predicted"/>